<evidence type="ECO:0000313" key="8">
    <source>
        <dbReference type="EMBL" id="KAF6212431.1"/>
    </source>
</evidence>
<dbReference type="SUPFAM" id="SSF47923">
    <property type="entry name" value="Ypt/Rab-GAP domain of gyp1p"/>
    <property type="match status" value="2"/>
</dbReference>
<feature type="compositionally biased region" description="Basic and acidic residues" evidence="4">
    <location>
        <begin position="443"/>
        <end position="465"/>
    </location>
</feature>
<dbReference type="PANTHER" id="PTHR46528">
    <property type="entry name" value="PROTEIN SON"/>
    <property type="match status" value="1"/>
</dbReference>
<dbReference type="SMART" id="SM00358">
    <property type="entry name" value="DSRM"/>
    <property type="match status" value="1"/>
</dbReference>
<dbReference type="Proteomes" id="UP000466442">
    <property type="component" value="Unassembled WGS sequence"/>
</dbReference>
<dbReference type="InterPro" id="IPR032922">
    <property type="entry name" value="SON"/>
</dbReference>
<feature type="domain" description="Rab-GAP TBC" evidence="5">
    <location>
        <begin position="90"/>
        <end position="248"/>
    </location>
</feature>
<keyword evidence="1" id="KW-0343">GTPase activation</keyword>
<dbReference type="Gene3D" id="1.10.472.80">
    <property type="entry name" value="Ypt/Rab-GAP domain of gyp1p, domain 3"/>
    <property type="match status" value="1"/>
</dbReference>
<dbReference type="SUPFAM" id="SSF54768">
    <property type="entry name" value="dsRNA-binding domain-like"/>
    <property type="match status" value="1"/>
</dbReference>
<dbReference type="GO" id="GO:0003723">
    <property type="term" value="F:RNA binding"/>
    <property type="evidence" value="ECO:0007669"/>
    <property type="project" value="UniProtKB-UniRule"/>
</dbReference>
<dbReference type="FunFam" id="1.10.472.80:FF:000027">
    <property type="entry name" value="GTPase activating protein (Evi5)"/>
    <property type="match status" value="1"/>
</dbReference>
<keyword evidence="3" id="KW-0694">RNA-binding</keyword>
<dbReference type="Pfam" id="PF00035">
    <property type="entry name" value="dsrm"/>
    <property type="match status" value="1"/>
</dbReference>
<comment type="caution">
    <text evidence="8">The sequence shown here is derived from an EMBL/GenBank/DDBJ whole genome shotgun (WGS) entry which is preliminary data.</text>
</comment>
<dbReference type="Pfam" id="PF23436">
    <property type="entry name" value="RabGap-TBC_2"/>
    <property type="match status" value="1"/>
</dbReference>
<feature type="region of interest" description="Disordered" evidence="4">
    <location>
        <begin position="604"/>
        <end position="639"/>
    </location>
</feature>
<feature type="domain" description="DRBM" evidence="6">
    <location>
        <begin position="822"/>
        <end position="892"/>
    </location>
</feature>
<protein>
    <recommendedName>
        <fullName evidence="10">G-patch domain-containing protein</fullName>
    </recommendedName>
</protein>
<name>A0A8S9XVT9_APOLU</name>
<evidence type="ECO:0000256" key="4">
    <source>
        <dbReference type="SAM" id="MobiDB-lite"/>
    </source>
</evidence>
<sequence>VFPQNERWWYFSKRSLIQPYFLHLKEVPSSDNEPNYEVSNIETDEYNSDGDEPLLSGTGEVSKDCTEVELESWSDVLGKWSINRTTRPKQVPALVKQGIPEALRGEVWQRLAKCDDSSVMDNYRILITKESNSYAVHDTEVGYCQGLSFLAATLLLHMPEEQAFCVLLKIMYDYGLRELYKDGFECLYLRLYQLNRLMEEHLPQLYQHFRDKGVETHMFASQWFLTLYTARFPLYFVFHIIDVFLLQGTETLFQVALALLTMCKKDLMQLDFESILKYFRVTLPKKCRHEEVARNLMKLAVSIKMKKLKKYEQEFLAFKVIADTCFSFSRFEKDEKKEERKDGKTKDRSKKKKKKDKHRRKSRRGEDGGSKRHSEHKSKRSDDPAKVERSRHRSRSQSKISSSHHSDVSRFRERRWGSRSRSRSLDRSHKRSHSPRSKRRRTSKEPDDLRSKLKWRKSSERDRSSDRRKRSKGSQERSRSRQEKDEYYIDKGKLLEIARKNALSMLRQGHVGGDANKVVHITAGGKTVDELTDFCKHLSRKEASGMESVSSDSSSDEGEKPFHHPFKLKERPSQIIMNIRNCVPLPPKTHQEKATEILRVQFPVSSGQHHRKTESEWVPVSPKRSETKSAPSTSKAKDTAAPLAIEAPPVVAGPVVPKYPTVYPTPAEKRAVDIGAVISERLAAIRKDYDPSPSSPVFSTRSWEAPLTSGLFTGSTGVKVLTPTELAAGQQAWARKDQLISATPVSGGMGMSLLQKMGWKPGEGLGKNHEGTLEPLRLPVKMDKKGLVCAEEMSWRQRQQQQGKAGPAKPFAAAVKAMEGKHPVSLLNEFCTRRKFKQPEFHTVKEDGPPHQKRFIIKVTVNGVDYQPSITSSTKKIAKSEAARVCLRSLGVLPNS</sequence>
<dbReference type="PROSITE" id="PS50174">
    <property type="entry name" value="G_PATCH"/>
    <property type="match status" value="1"/>
</dbReference>
<dbReference type="GO" id="GO:0048024">
    <property type="term" value="P:regulation of mRNA splicing, via spliceosome"/>
    <property type="evidence" value="ECO:0007669"/>
    <property type="project" value="TreeGrafter"/>
</dbReference>
<keyword evidence="9" id="KW-1185">Reference proteome</keyword>
<accession>A0A8S9XVT9</accession>
<feature type="region of interest" description="Disordered" evidence="4">
    <location>
        <begin position="337"/>
        <end position="485"/>
    </location>
</feature>
<evidence type="ECO:0000313" key="9">
    <source>
        <dbReference type="Proteomes" id="UP000466442"/>
    </source>
</evidence>
<feature type="region of interest" description="Disordered" evidence="4">
    <location>
        <begin position="541"/>
        <end position="567"/>
    </location>
</feature>
<feature type="non-terminal residue" evidence="8">
    <location>
        <position position="1"/>
    </location>
</feature>
<dbReference type="OrthoDB" id="786951at2759"/>
<evidence type="ECO:0000259" key="7">
    <source>
        <dbReference type="PROSITE" id="PS50174"/>
    </source>
</evidence>
<evidence type="ECO:0008006" key="10">
    <source>
        <dbReference type="Google" id="ProtNLM"/>
    </source>
</evidence>
<evidence type="ECO:0000256" key="1">
    <source>
        <dbReference type="ARBA" id="ARBA00022468"/>
    </source>
</evidence>
<dbReference type="PROSITE" id="PS50086">
    <property type="entry name" value="TBC_RABGAP"/>
    <property type="match status" value="1"/>
</dbReference>
<evidence type="ECO:0000259" key="5">
    <source>
        <dbReference type="PROSITE" id="PS50086"/>
    </source>
</evidence>
<dbReference type="CDD" id="cd19870">
    <property type="entry name" value="DSRM_SON-like"/>
    <property type="match status" value="1"/>
</dbReference>
<dbReference type="EMBL" id="WIXP02000004">
    <property type="protein sequence ID" value="KAF6212431.1"/>
    <property type="molecule type" value="Genomic_DNA"/>
</dbReference>
<dbReference type="InterPro" id="IPR035969">
    <property type="entry name" value="Rab-GAP_TBC_sf"/>
</dbReference>
<gene>
    <name evidence="8" type="ORF">GE061_012954</name>
</gene>
<dbReference type="PROSITE" id="PS50137">
    <property type="entry name" value="DS_RBD"/>
    <property type="match status" value="1"/>
</dbReference>
<dbReference type="SMART" id="SM00164">
    <property type="entry name" value="TBC"/>
    <property type="match status" value="1"/>
</dbReference>
<evidence type="ECO:0000256" key="2">
    <source>
        <dbReference type="ARBA" id="ARBA00023054"/>
    </source>
</evidence>
<dbReference type="Gene3D" id="1.10.8.270">
    <property type="entry name" value="putative rabgap domain of human tbc1 domain family member 14 like domains"/>
    <property type="match status" value="1"/>
</dbReference>
<proteinExistence type="predicted"/>
<feature type="compositionally biased region" description="Basic residues" evidence="4">
    <location>
        <begin position="347"/>
        <end position="363"/>
    </location>
</feature>
<evidence type="ECO:0000259" key="6">
    <source>
        <dbReference type="PROSITE" id="PS50137"/>
    </source>
</evidence>
<dbReference type="Pfam" id="PF01585">
    <property type="entry name" value="G-patch"/>
    <property type="match status" value="1"/>
</dbReference>
<dbReference type="AlphaFoldDB" id="A0A8S9XVT9"/>
<keyword evidence="2" id="KW-0175">Coiled coil</keyword>
<dbReference type="InterPro" id="IPR000467">
    <property type="entry name" value="G_patch_dom"/>
</dbReference>
<dbReference type="InterPro" id="IPR000195">
    <property type="entry name" value="Rab-GAP-TBC_dom"/>
</dbReference>
<dbReference type="InterPro" id="IPR014720">
    <property type="entry name" value="dsRBD_dom"/>
</dbReference>
<feature type="compositionally biased region" description="Basic and acidic residues" evidence="4">
    <location>
        <begin position="404"/>
        <end position="416"/>
    </location>
</feature>
<feature type="domain" description="G-patch" evidence="7">
    <location>
        <begin position="746"/>
        <end position="792"/>
    </location>
</feature>
<dbReference type="PANTHER" id="PTHR46528:SF1">
    <property type="entry name" value="PROTEIN SON"/>
    <property type="match status" value="1"/>
</dbReference>
<feature type="compositionally biased region" description="Basic residues" evidence="4">
    <location>
        <begin position="417"/>
        <end position="442"/>
    </location>
</feature>
<feature type="compositionally biased region" description="Basic and acidic residues" evidence="4">
    <location>
        <begin position="557"/>
        <end position="567"/>
    </location>
</feature>
<dbReference type="GO" id="GO:0051726">
    <property type="term" value="P:regulation of cell cycle"/>
    <property type="evidence" value="ECO:0007669"/>
    <property type="project" value="InterPro"/>
</dbReference>
<dbReference type="FunFam" id="1.10.10.750:FF:000003">
    <property type="entry name" value="GTPase activating protein (Evi5)"/>
    <property type="match status" value="1"/>
</dbReference>
<dbReference type="Gene3D" id="3.30.160.20">
    <property type="match status" value="1"/>
</dbReference>
<feature type="compositionally biased region" description="Basic and acidic residues" evidence="4">
    <location>
        <begin position="473"/>
        <end position="485"/>
    </location>
</feature>
<dbReference type="SMART" id="SM00443">
    <property type="entry name" value="G_patch"/>
    <property type="match status" value="1"/>
</dbReference>
<feature type="compositionally biased region" description="Basic and acidic residues" evidence="4">
    <location>
        <begin position="337"/>
        <end position="346"/>
    </location>
</feature>
<evidence type="ECO:0000256" key="3">
    <source>
        <dbReference type="PROSITE-ProRule" id="PRU00266"/>
    </source>
</evidence>
<dbReference type="Gene3D" id="1.10.10.750">
    <property type="entry name" value="Ypt/Rab-GAP domain of gyp1p, domain 1"/>
    <property type="match status" value="1"/>
</dbReference>
<organism evidence="8 9">
    <name type="scientific">Apolygus lucorum</name>
    <name type="common">Small green plant bug</name>
    <name type="synonym">Lygocoris lucorum</name>
    <dbReference type="NCBI Taxonomy" id="248454"/>
    <lineage>
        <taxon>Eukaryota</taxon>
        <taxon>Metazoa</taxon>
        <taxon>Ecdysozoa</taxon>
        <taxon>Arthropoda</taxon>
        <taxon>Hexapoda</taxon>
        <taxon>Insecta</taxon>
        <taxon>Pterygota</taxon>
        <taxon>Neoptera</taxon>
        <taxon>Paraneoptera</taxon>
        <taxon>Hemiptera</taxon>
        <taxon>Heteroptera</taxon>
        <taxon>Panheteroptera</taxon>
        <taxon>Cimicomorpha</taxon>
        <taxon>Miridae</taxon>
        <taxon>Mirini</taxon>
        <taxon>Apolygus</taxon>
    </lineage>
</organism>
<dbReference type="GO" id="GO:0005096">
    <property type="term" value="F:GTPase activator activity"/>
    <property type="evidence" value="ECO:0007669"/>
    <property type="project" value="UniProtKB-KW"/>
</dbReference>
<reference evidence="8" key="1">
    <citation type="journal article" date="2021" name="Mol. Ecol. Resour.">
        <title>Apolygus lucorum genome provides insights into omnivorousness and mesophyll feeding.</title>
        <authorList>
            <person name="Liu Y."/>
            <person name="Liu H."/>
            <person name="Wang H."/>
            <person name="Huang T."/>
            <person name="Liu B."/>
            <person name="Yang B."/>
            <person name="Yin L."/>
            <person name="Li B."/>
            <person name="Zhang Y."/>
            <person name="Zhang S."/>
            <person name="Jiang F."/>
            <person name="Zhang X."/>
            <person name="Ren Y."/>
            <person name="Wang B."/>
            <person name="Wang S."/>
            <person name="Lu Y."/>
            <person name="Wu K."/>
            <person name="Fan W."/>
            <person name="Wang G."/>
        </authorList>
    </citation>
    <scope>NUCLEOTIDE SEQUENCE</scope>
    <source>
        <strain evidence="8">12Hb</strain>
    </source>
</reference>